<dbReference type="AlphaFoldDB" id="A0A267E0G6"/>
<dbReference type="InterPro" id="IPR044777">
    <property type="entry name" value="SLC17A9-like"/>
</dbReference>
<dbReference type="InterPro" id="IPR011701">
    <property type="entry name" value="MFS"/>
</dbReference>
<dbReference type="InterPro" id="IPR036259">
    <property type="entry name" value="MFS_trans_sf"/>
</dbReference>
<sequence length="433" mass="46365">APATGTGAGFQQQQLSISSWKLTVALCSLANFINSADRVIMPITIIQMADAYKWSLHDQGVILSAFSVGYLASMLAGGSAARQYGGKLVLTVAVFLWSLSTFLAPLCANWFGALVLCRVLLGIGEGLGLPSIFHLFALRVPAEMRSTAFGYLVAFGSAGQTIAALACPHLPWQLSFYSFGCAGLLWSLVWLLLYREAAAVPPLQQRSFQQLAEQQSAGESGLNGFESKQASSVRWTEFISHWPLWAIYIAHFTMNWSNYIIMNWLPTYLSKTLGADKNQIMFTAVPYILNSFVGIGAGYFSDALIRERWTALSVRRLMTFVGLVGPGVLILLFAGSSSIALAVLFISLSMGLSACNSSGHLANHAEVAPGHAGITFAVSNALATIPGVLCGPLTAELVTKSGGRWFPVYILAGLMNLVGAVVYVSQSSATQLL</sequence>
<dbReference type="GO" id="GO:0016020">
    <property type="term" value="C:membrane"/>
    <property type="evidence" value="ECO:0007669"/>
    <property type="project" value="UniProtKB-SubCell"/>
</dbReference>
<feature type="transmembrane region" description="Helical" evidence="5">
    <location>
        <begin position="172"/>
        <end position="194"/>
    </location>
</feature>
<accession>A0A267E0G6</accession>
<evidence type="ECO:0000256" key="3">
    <source>
        <dbReference type="ARBA" id="ARBA00022989"/>
    </source>
</evidence>
<dbReference type="STRING" id="282301.A0A267E0G6"/>
<feature type="transmembrane region" description="Helical" evidence="5">
    <location>
        <begin position="61"/>
        <end position="81"/>
    </location>
</feature>
<organism evidence="7 8">
    <name type="scientific">Macrostomum lignano</name>
    <dbReference type="NCBI Taxonomy" id="282301"/>
    <lineage>
        <taxon>Eukaryota</taxon>
        <taxon>Metazoa</taxon>
        <taxon>Spiralia</taxon>
        <taxon>Lophotrochozoa</taxon>
        <taxon>Platyhelminthes</taxon>
        <taxon>Rhabditophora</taxon>
        <taxon>Macrostomorpha</taxon>
        <taxon>Macrostomida</taxon>
        <taxon>Macrostomidae</taxon>
        <taxon>Macrostomum</taxon>
    </lineage>
</organism>
<dbReference type="OrthoDB" id="2250022at2759"/>
<dbReference type="PANTHER" id="PTHR11662">
    <property type="entry name" value="SOLUTE CARRIER FAMILY 17"/>
    <property type="match status" value="1"/>
</dbReference>
<keyword evidence="2 5" id="KW-0812">Transmembrane</keyword>
<evidence type="ECO:0000256" key="4">
    <source>
        <dbReference type="ARBA" id="ARBA00023136"/>
    </source>
</evidence>
<dbReference type="InterPro" id="IPR050382">
    <property type="entry name" value="MFS_Na/Anion_cotransporter"/>
</dbReference>
<keyword evidence="8" id="KW-1185">Reference proteome</keyword>
<evidence type="ECO:0000259" key="6">
    <source>
        <dbReference type="PROSITE" id="PS50850"/>
    </source>
</evidence>
<feature type="transmembrane region" description="Helical" evidence="5">
    <location>
        <begin position="110"/>
        <end position="136"/>
    </location>
</feature>
<evidence type="ECO:0000313" key="7">
    <source>
        <dbReference type="EMBL" id="PAA54377.1"/>
    </source>
</evidence>
<dbReference type="GO" id="GO:0006820">
    <property type="term" value="P:monoatomic anion transport"/>
    <property type="evidence" value="ECO:0007669"/>
    <property type="project" value="TreeGrafter"/>
</dbReference>
<keyword evidence="4 5" id="KW-0472">Membrane</keyword>
<reference evidence="7 8" key="1">
    <citation type="submission" date="2017-06" db="EMBL/GenBank/DDBJ databases">
        <title>A platform for efficient transgenesis in Macrostomum lignano, a flatworm model organism for stem cell research.</title>
        <authorList>
            <person name="Berezikov E."/>
        </authorList>
    </citation>
    <scope>NUCLEOTIDE SEQUENCE [LARGE SCALE GENOMIC DNA]</scope>
    <source>
        <strain evidence="7">DV1</strain>
        <tissue evidence="7">Whole organism</tissue>
    </source>
</reference>
<dbReference type="Gene3D" id="1.20.1250.20">
    <property type="entry name" value="MFS general substrate transporter like domains"/>
    <property type="match status" value="2"/>
</dbReference>
<feature type="transmembrane region" description="Helical" evidence="5">
    <location>
        <begin position="317"/>
        <end position="350"/>
    </location>
</feature>
<feature type="transmembrane region" description="Helical" evidence="5">
    <location>
        <begin position="244"/>
        <end position="265"/>
    </location>
</feature>
<feature type="transmembrane region" description="Helical" evidence="5">
    <location>
        <begin position="88"/>
        <end position="104"/>
    </location>
</feature>
<evidence type="ECO:0000256" key="5">
    <source>
        <dbReference type="SAM" id="Phobius"/>
    </source>
</evidence>
<feature type="transmembrane region" description="Helical" evidence="5">
    <location>
        <begin position="148"/>
        <end position="166"/>
    </location>
</feature>
<dbReference type="Pfam" id="PF07690">
    <property type="entry name" value="MFS_1"/>
    <property type="match status" value="1"/>
</dbReference>
<feature type="transmembrane region" description="Helical" evidence="5">
    <location>
        <begin position="285"/>
        <end position="305"/>
    </location>
</feature>
<gene>
    <name evidence="7" type="ORF">BOX15_Mlig007974g2</name>
</gene>
<keyword evidence="3 5" id="KW-1133">Transmembrane helix</keyword>
<dbReference type="CDD" id="cd17380">
    <property type="entry name" value="MFS_SLC17A9_like"/>
    <property type="match status" value="1"/>
</dbReference>
<name>A0A267E0G6_9PLAT</name>
<dbReference type="EMBL" id="NIVC01002921">
    <property type="protein sequence ID" value="PAA54377.1"/>
    <property type="molecule type" value="Genomic_DNA"/>
</dbReference>
<proteinExistence type="predicted"/>
<protein>
    <recommendedName>
        <fullName evidence="6">Major facilitator superfamily (MFS) profile domain-containing protein</fullName>
    </recommendedName>
</protein>
<evidence type="ECO:0000256" key="2">
    <source>
        <dbReference type="ARBA" id="ARBA00022692"/>
    </source>
</evidence>
<feature type="transmembrane region" description="Helical" evidence="5">
    <location>
        <begin position="370"/>
        <end position="393"/>
    </location>
</feature>
<dbReference type="PROSITE" id="PS50850">
    <property type="entry name" value="MFS"/>
    <property type="match status" value="1"/>
</dbReference>
<comment type="subcellular location">
    <subcellularLocation>
        <location evidence="1">Membrane</location>
        <topology evidence="1">Multi-pass membrane protein</topology>
    </subcellularLocation>
</comment>
<dbReference type="SUPFAM" id="SSF103473">
    <property type="entry name" value="MFS general substrate transporter"/>
    <property type="match status" value="1"/>
</dbReference>
<dbReference type="GO" id="GO:0015291">
    <property type="term" value="F:secondary active transmembrane transporter activity"/>
    <property type="evidence" value="ECO:0007669"/>
    <property type="project" value="UniProtKB-ARBA"/>
</dbReference>
<dbReference type="Proteomes" id="UP000215902">
    <property type="component" value="Unassembled WGS sequence"/>
</dbReference>
<evidence type="ECO:0000256" key="1">
    <source>
        <dbReference type="ARBA" id="ARBA00004141"/>
    </source>
</evidence>
<dbReference type="PANTHER" id="PTHR11662:SF40">
    <property type="entry name" value="MAJOR FACILITATOR SUPERFAMILY (MFS) PROFILE DOMAIN-CONTAINING PROTEIN"/>
    <property type="match status" value="1"/>
</dbReference>
<feature type="domain" description="Major facilitator superfamily (MFS) profile" evidence="6">
    <location>
        <begin position="23"/>
        <end position="431"/>
    </location>
</feature>
<dbReference type="FunFam" id="1.20.1250.20:FF:000452">
    <property type="entry name" value="sialin-like isoform X1"/>
    <property type="match status" value="1"/>
</dbReference>
<feature type="transmembrane region" description="Helical" evidence="5">
    <location>
        <begin position="405"/>
        <end position="424"/>
    </location>
</feature>
<feature type="non-terminal residue" evidence="7">
    <location>
        <position position="1"/>
    </location>
</feature>
<evidence type="ECO:0000313" key="8">
    <source>
        <dbReference type="Proteomes" id="UP000215902"/>
    </source>
</evidence>
<dbReference type="InterPro" id="IPR020846">
    <property type="entry name" value="MFS_dom"/>
</dbReference>
<comment type="caution">
    <text evidence="7">The sequence shown here is derived from an EMBL/GenBank/DDBJ whole genome shotgun (WGS) entry which is preliminary data.</text>
</comment>